<organism evidence="1 2">
    <name type="scientific">Tegillarca granosa</name>
    <name type="common">Malaysian cockle</name>
    <name type="synonym">Anadara granosa</name>
    <dbReference type="NCBI Taxonomy" id="220873"/>
    <lineage>
        <taxon>Eukaryota</taxon>
        <taxon>Metazoa</taxon>
        <taxon>Spiralia</taxon>
        <taxon>Lophotrochozoa</taxon>
        <taxon>Mollusca</taxon>
        <taxon>Bivalvia</taxon>
        <taxon>Autobranchia</taxon>
        <taxon>Pteriomorphia</taxon>
        <taxon>Arcoida</taxon>
        <taxon>Arcoidea</taxon>
        <taxon>Arcidae</taxon>
        <taxon>Tegillarca</taxon>
    </lineage>
</organism>
<feature type="non-terminal residue" evidence="1">
    <location>
        <position position="1"/>
    </location>
</feature>
<proteinExistence type="predicted"/>
<gene>
    <name evidence="1" type="ORF">KUTeg_006601</name>
</gene>
<evidence type="ECO:0000313" key="1">
    <source>
        <dbReference type="EMBL" id="KAJ8314451.1"/>
    </source>
</evidence>
<comment type="caution">
    <text evidence="1">The sequence shown here is derived from an EMBL/GenBank/DDBJ whole genome shotgun (WGS) entry which is preliminary data.</text>
</comment>
<dbReference type="EMBL" id="JARBDR010000337">
    <property type="protein sequence ID" value="KAJ8314451.1"/>
    <property type="molecule type" value="Genomic_DNA"/>
</dbReference>
<name>A0ABQ9FAV6_TEGGR</name>
<evidence type="ECO:0000313" key="2">
    <source>
        <dbReference type="Proteomes" id="UP001217089"/>
    </source>
</evidence>
<sequence length="110" mass="12336">TLSGEFLPAQVIYTGKTSACHPQYNVNHWANADTQIDYVERIILPCINKIEKGLSVEDIQPVDLKMSNLKPMGAEWLVQTHKEIHVAAEPELVYNGVHCAGIAEKLNYDF</sequence>
<accession>A0ABQ9FAV6</accession>
<protein>
    <submittedName>
        <fullName evidence="1">Uncharacterized protein</fullName>
    </submittedName>
</protein>
<reference evidence="1 2" key="1">
    <citation type="submission" date="2022-12" db="EMBL/GenBank/DDBJ databases">
        <title>Chromosome-level genome of Tegillarca granosa.</title>
        <authorList>
            <person name="Kim J."/>
        </authorList>
    </citation>
    <scope>NUCLEOTIDE SEQUENCE [LARGE SCALE GENOMIC DNA]</scope>
    <source>
        <strain evidence="1">Teg-2019</strain>
        <tissue evidence="1">Adductor muscle</tissue>
    </source>
</reference>
<dbReference type="Proteomes" id="UP001217089">
    <property type="component" value="Unassembled WGS sequence"/>
</dbReference>
<keyword evidence="2" id="KW-1185">Reference proteome</keyword>